<dbReference type="InterPro" id="IPR036390">
    <property type="entry name" value="WH_DNA-bd_sf"/>
</dbReference>
<gene>
    <name evidence="5" type="ORF">J2S00_003485</name>
</gene>
<evidence type="ECO:0000256" key="3">
    <source>
        <dbReference type="ARBA" id="ARBA00023163"/>
    </source>
</evidence>
<dbReference type="Gene3D" id="1.10.10.10">
    <property type="entry name" value="Winged helix-like DNA-binding domain superfamily/Winged helix DNA-binding domain"/>
    <property type="match status" value="1"/>
</dbReference>
<dbReference type="PANTHER" id="PTHR38445:SF9">
    <property type="entry name" value="HTH-TYPE TRANSCRIPTIONAL REPRESSOR YTRA"/>
    <property type="match status" value="1"/>
</dbReference>
<dbReference type="Proteomes" id="UP001232445">
    <property type="component" value="Unassembled WGS sequence"/>
</dbReference>
<dbReference type="InterPro" id="IPR036388">
    <property type="entry name" value="WH-like_DNA-bd_sf"/>
</dbReference>
<dbReference type="EMBL" id="JAUSUQ010000016">
    <property type="protein sequence ID" value="MDQ0340661.1"/>
    <property type="molecule type" value="Genomic_DNA"/>
</dbReference>
<dbReference type="PROSITE" id="PS50949">
    <property type="entry name" value="HTH_GNTR"/>
    <property type="match status" value="1"/>
</dbReference>
<reference evidence="5 6" key="1">
    <citation type="submission" date="2023-07" db="EMBL/GenBank/DDBJ databases">
        <title>Genomic Encyclopedia of Type Strains, Phase IV (KMG-IV): sequencing the most valuable type-strain genomes for metagenomic binning, comparative biology and taxonomic classification.</title>
        <authorList>
            <person name="Goeker M."/>
        </authorList>
    </citation>
    <scope>NUCLEOTIDE SEQUENCE [LARGE SCALE GENOMIC DNA]</scope>
    <source>
        <strain evidence="5 6">DSM 17740</strain>
    </source>
</reference>
<dbReference type="SMART" id="SM00345">
    <property type="entry name" value="HTH_GNTR"/>
    <property type="match status" value="1"/>
</dbReference>
<proteinExistence type="predicted"/>
<protein>
    <submittedName>
        <fullName evidence="5">GntR family transcriptional regulator</fullName>
    </submittedName>
</protein>
<evidence type="ECO:0000256" key="2">
    <source>
        <dbReference type="ARBA" id="ARBA00023125"/>
    </source>
</evidence>
<keyword evidence="3" id="KW-0804">Transcription</keyword>
<keyword evidence="6" id="KW-1185">Reference proteome</keyword>
<dbReference type="CDD" id="cd07377">
    <property type="entry name" value="WHTH_GntR"/>
    <property type="match status" value="1"/>
</dbReference>
<name>A0ABU0CW68_9BACI</name>
<keyword evidence="2" id="KW-0238">DNA-binding</keyword>
<accession>A0ABU0CW68</accession>
<evidence type="ECO:0000259" key="4">
    <source>
        <dbReference type="PROSITE" id="PS50949"/>
    </source>
</evidence>
<dbReference type="RefSeq" id="WP_307342659.1">
    <property type="nucleotide sequence ID" value="NZ_JAUSUQ010000016.1"/>
</dbReference>
<dbReference type="SUPFAM" id="SSF46785">
    <property type="entry name" value="Winged helix' DNA-binding domain"/>
    <property type="match status" value="1"/>
</dbReference>
<comment type="caution">
    <text evidence="5">The sequence shown here is derived from an EMBL/GenBank/DDBJ whole genome shotgun (WGS) entry which is preliminary data.</text>
</comment>
<evidence type="ECO:0000313" key="5">
    <source>
        <dbReference type="EMBL" id="MDQ0340661.1"/>
    </source>
</evidence>
<organism evidence="5 6">
    <name type="scientific">Caldalkalibacillus uzonensis</name>
    <dbReference type="NCBI Taxonomy" id="353224"/>
    <lineage>
        <taxon>Bacteria</taxon>
        <taxon>Bacillati</taxon>
        <taxon>Bacillota</taxon>
        <taxon>Bacilli</taxon>
        <taxon>Bacillales</taxon>
        <taxon>Bacillaceae</taxon>
        <taxon>Caldalkalibacillus</taxon>
    </lineage>
</organism>
<evidence type="ECO:0000313" key="6">
    <source>
        <dbReference type="Proteomes" id="UP001232445"/>
    </source>
</evidence>
<evidence type="ECO:0000256" key="1">
    <source>
        <dbReference type="ARBA" id="ARBA00023015"/>
    </source>
</evidence>
<dbReference type="InterPro" id="IPR000524">
    <property type="entry name" value="Tscrpt_reg_HTH_GntR"/>
</dbReference>
<feature type="domain" description="HTH gntR-type" evidence="4">
    <location>
        <begin position="12"/>
        <end position="80"/>
    </location>
</feature>
<dbReference type="Pfam" id="PF00392">
    <property type="entry name" value="GntR"/>
    <property type="match status" value="1"/>
</dbReference>
<keyword evidence="1" id="KW-0805">Transcription regulation</keyword>
<sequence length="136" mass="15408">MVLIHINFDLPIPIYEQIASEIRRLIFEGQLKAGDSLASVRQVANDLGVNLNTVAQAYRLLEKQGLVQLRRGSGATVTGNRIHAAYEGLLKEQLRRTLIDLYMLGYTDQEVQKMIDHQHALLLEAREKLAEREGEN</sequence>
<dbReference type="PANTHER" id="PTHR38445">
    <property type="entry name" value="HTH-TYPE TRANSCRIPTIONAL REPRESSOR YTRA"/>
    <property type="match status" value="1"/>
</dbReference>